<feature type="domain" description="Pyridine nucleotide-disulphide oxidoreductase dimerisation" evidence="7">
    <location>
        <begin position="328"/>
        <end position="432"/>
    </location>
</feature>
<evidence type="ECO:0000313" key="9">
    <source>
        <dbReference type="EMBL" id="SEL36706.1"/>
    </source>
</evidence>
<dbReference type="SUPFAM" id="SSF55424">
    <property type="entry name" value="FAD/NAD-linked reductases, dimerisation (C-terminal) domain"/>
    <property type="match status" value="1"/>
</dbReference>
<evidence type="ECO:0000256" key="5">
    <source>
        <dbReference type="ARBA" id="ARBA00023002"/>
    </source>
</evidence>
<dbReference type="InterPro" id="IPR016156">
    <property type="entry name" value="FAD/NAD-linked_Rdtase_dimer_sf"/>
</dbReference>
<evidence type="ECO:0000256" key="2">
    <source>
        <dbReference type="ARBA" id="ARBA00009130"/>
    </source>
</evidence>
<comment type="similarity">
    <text evidence="2">Belongs to the class-III pyridine nucleotide-disulfide oxidoreductase family.</text>
</comment>
<dbReference type="PANTHER" id="PTHR43429:SF1">
    <property type="entry name" value="NAD(P)H SULFUR OXIDOREDUCTASE (COA-DEPENDENT)"/>
    <property type="match status" value="1"/>
</dbReference>
<protein>
    <submittedName>
        <fullName evidence="9">NADPH-dependent 2,4-dienoyl-CoA reductase, sulfur reductase</fullName>
    </submittedName>
</protein>
<dbReference type="SUPFAM" id="SSF51905">
    <property type="entry name" value="FAD/NAD(P)-binding domain"/>
    <property type="match status" value="1"/>
</dbReference>
<feature type="domain" description="FAD/NAD(P)-binding" evidence="8">
    <location>
        <begin position="4"/>
        <end position="291"/>
    </location>
</feature>
<gene>
    <name evidence="9" type="ORF">SAMN04488691_104131</name>
</gene>
<evidence type="ECO:0000256" key="4">
    <source>
        <dbReference type="ARBA" id="ARBA00022827"/>
    </source>
</evidence>
<dbReference type="InterPro" id="IPR050260">
    <property type="entry name" value="FAD-bd_OxRdtase"/>
</dbReference>
<evidence type="ECO:0000256" key="6">
    <source>
        <dbReference type="ARBA" id="ARBA00023284"/>
    </source>
</evidence>
<organism evidence="9 10">
    <name type="scientific">Haloferax larsenii</name>
    <dbReference type="NCBI Taxonomy" id="302484"/>
    <lineage>
        <taxon>Archaea</taxon>
        <taxon>Methanobacteriati</taxon>
        <taxon>Methanobacteriota</taxon>
        <taxon>Stenosarchaea group</taxon>
        <taxon>Halobacteria</taxon>
        <taxon>Halobacteriales</taxon>
        <taxon>Haloferacaceae</taxon>
        <taxon>Haloferax</taxon>
    </lineage>
</organism>
<dbReference type="PRINTS" id="PR00368">
    <property type="entry name" value="FADPNR"/>
</dbReference>
<dbReference type="PRINTS" id="PR00411">
    <property type="entry name" value="PNDRDTASEI"/>
</dbReference>
<keyword evidence="6" id="KW-0676">Redox-active center</keyword>
<proteinExistence type="inferred from homology"/>
<comment type="cofactor">
    <cofactor evidence="1">
        <name>FAD</name>
        <dbReference type="ChEBI" id="CHEBI:57692"/>
    </cofactor>
</comment>
<evidence type="ECO:0000259" key="7">
    <source>
        <dbReference type="Pfam" id="PF02852"/>
    </source>
</evidence>
<dbReference type="InterPro" id="IPR004099">
    <property type="entry name" value="Pyr_nucl-diS_OxRdtase_dimer"/>
</dbReference>
<dbReference type="InterPro" id="IPR036188">
    <property type="entry name" value="FAD/NAD-bd_sf"/>
</dbReference>
<evidence type="ECO:0000313" key="10">
    <source>
        <dbReference type="Proteomes" id="UP000183894"/>
    </source>
</evidence>
<dbReference type="OrthoDB" id="27922at2157"/>
<name>A0A1H7PMB0_HALLR</name>
<keyword evidence="3" id="KW-0285">Flavoprotein</keyword>
<evidence type="ECO:0000256" key="1">
    <source>
        <dbReference type="ARBA" id="ARBA00001974"/>
    </source>
</evidence>
<dbReference type="RefSeq" id="WP_074793742.1">
    <property type="nucleotide sequence ID" value="NZ_FOAD01000004.1"/>
</dbReference>
<dbReference type="Pfam" id="PF07992">
    <property type="entry name" value="Pyr_redox_2"/>
    <property type="match status" value="1"/>
</dbReference>
<dbReference type="Proteomes" id="UP000183894">
    <property type="component" value="Unassembled WGS sequence"/>
</dbReference>
<dbReference type="Pfam" id="PF02852">
    <property type="entry name" value="Pyr_redox_dim"/>
    <property type="match status" value="1"/>
</dbReference>
<reference evidence="9 10" key="1">
    <citation type="submission" date="2016-10" db="EMBL/GenBank/DDBJ databases">
        <authorList>
            <person name="de Groot N.N."/>
        </authorList>
    </citation>
    <scope>NUCLEOTIDE SEQUENCE [LARGE SCALE GENOMIC DNA]</scope>
    <source>
        <strain evidence="9 10">CDM_5</strain>
    </source>
</reference>
<dbReference type="AlphaFoldDB" id="A0A1H7PMB0"/>
<dbReference type="Gene3D" id="3.50.50.60">
    <property type="entry name" value="FAD/NAD(P)-binding domain"/>
    <property type="match status" value="2"/>
</dbReference>
<keyword evidence="5" id="KW-0560">Oxidoreductase</keyword>
<dbReference type="GO" id="GO:0016491">
    <property type="term" value="F:oxidoreductase activity"/>
    <property type="evidence" value="ECO:0007669"/>
    <property type="project" value="UniProtKB-KW"/>
</dbReference>
<accession>A0A1H7PMB0</accession>
<evidence type="ECO:0000259" key="8">
    <source>
        <dbReference type="Pfam" id="PF07992"/>
    </source>
</evidence>
<evidence type="ECO:0000256" key="3">
    <source>
        <dbReference type="ARBA" id="ARBA00022630"/>
    </source>
</evidence>
<dbReference type="EMBL" id="FOAD01000004">
    <property type="protein sequence ID" value="SEL36706.1"/>
    <property type="molecule type" value="Genomic_DNA"/>
</dbReference>
<sequence length="449" mass="47372">MDPIVVVGGDAAGMSAASKFKREQPDRDVVVFEKGEYVSYAACGMPYYVKGSVEEFDDLLQVAPEAFIEERDIDLRLHHEVVAIDTDAHEVTVESPSGTSTQSYDQLLVATGARAIEPPFDGMDLDGVYTMHSLDSAKAVRDAMETHEPESVAVVGGGYVGIEMAEAFAEHDAAVRLFEMLPHVLAPFGEMVGEKVESHLRDEGVELHLETAVDGFDGAGGRVDTLVADESTYDVDLVLVGVGVAPNAELAAEAGIELGETGAIATDEFGRTSAPDVFAAGDCAEARNVVTGEPDYVPLALTANRAGRAIGQTMAGDETPVGDIAGTAAVKAFDLEAARTGLIDEEAAREAGFDPVSVTISSTSRAHYYPGAKPIHITMLGDRDSNRVLGAAMVGHEGVAKRIDTVAAALHTETTVEELSYFDLSYAPPVSPTWDPVLTTAKVLNGTLD</sequence>
<dbReference type="PANTHER" id="PTHR43429">
    <property type="entry name" value="PYRIDINE NUCLEOTIDE-DISULFIDE OXIDOREDUCTASE DOMAIN-CONTAINING"/>
    <property type="match status" value="1"/>
</dbReference>
<keyword evidence="4" id="KW-0274">FAD</keyword>
<dbReference type="InterPro" id="IPR023753">
    <property type="entry name" value="FAD/NAD-binding_dom"/>
</dbReference>